<sequence length="172" mass="18362">MANDVGDLHVELKGVDLNCHWCLSRLLNGVGAKKAQATPGSCFGGDASNQVQSLGPQFRMEDPVINTDSERGHSGAREHLRLQAAVHGNGGGGTVRFGGLFASAKPRELGNFIDLPGPKYPIRGPKAYRVCGQKLRDGGRPLECASGAHVPMWTQAWDTEVCDSRSLAMRAP</sequence>
<evidence type="ECO:0000313" key="1">
    <source>
        <dbReference type="EMBL" id="SPJ71167.1"/>
    </source>
</evidence>
<dbReference type="AlphaFoldDB" id="A0AAE8LZ37"/>
<name>A0AAE8LZ37_9HYPO</name>
<dbReference type="EMBL" id="ONZP01000032">
    <property type="protein sequence ID" value="SPJ71167.1"/>
    <property type="molecule type" value="Genomic_DNA"/>
</dbReference>
<proteinExistence type="predicted"/>
<organism evidence="1 2">
    <name type="scientific">Fusarium torulosum</name>
    <dbReference type="NCBI Taxonomy" id="33205"/>
    <lineage>
        <taxon>Eukaryota</taxon>
        <taxon>Fungi</taxon>
        <taxon>Dikarya</taxon>
        <taxon>Ascomycota</taxon>
        <taxon>Pezizomycotina</taxon>
        <taxon>Sordariomycetes</taxon>
        <taxon>Hypocreomycetidae</taxon>
        <taxon>Hypocreales</taxon>
        <taxon>Nectriaceae</taxon>
        <taxon>Fusarium</taxon>
    </lineage>
</organism>
<dbReference type="Proteomes" id="UP001187734">
    <property type="component" value="Unassembled WGS sequence"/>
</dbReference>
<reference evidence="1" key="1">
    <citation type="submission" date="2018-03" db="EMBL/GenBank/DDBJ databases">
        <authorList>
            <person name="Guldener U."/>
        </authorList>
    </citation>
    <scope>NUCLEOTIDE SEQUENCE</scope>
</reference>
<comment type="caution">
    <text evidence="1">The sequence shown here is derived from an EMBL/GenBank/DDBJ whole genome shotgun (WGS) entry which is preliminary data.</text>
</comment>
<protein>
    <submittedName>
        <fullName evidence="1">Uncharacterized protein</fullName>
    </submittedName>
</protein>
<accession>A0AAE8LZ37</accession>
<evidence type="ECO:0000313" key="2">
    <source>
        <dbReference type="Proteomes" id="UP001187734"/>
    </source>
</evidence>
<keyword evidence="2" id="KW-1185">Reference proteome</keyword>
<gene>
    <name evidence="1" type="ORF">FTOL_00895</name>
</gene>